<dbReference type="KEGG" id="boz:DBV39_00790"/>
<dbReference type="Proteomes" id="UP000244571">
    <property type="component" value="Chromosome"/>
</dbReference>
<evidence type="ECO:0000313" key="3">
    <source>
        <dbReference type="Proteomes" id="UP000244571"/>
    </source>
</evidence>
<gene>
    <name evidence="2" type="ORF">DBV39_00790</name>
</gene>
<name>A0A2R4XFK5_9BURK</name>
<keyword evidence="3" id="KW-1185">Reference proteome</keyword>
<evidence type="ECO:0000313" key="2">
    <source>
        <dbReference type="EMBL" id="AWB32493.1"/>
    </source>
</evidence>
<protein>
    <submittedName>
        <fullName evidence="2">Uncharacterized protein</fullName>
    </submittedName>
</protein>
<dbReference type="EMBL" id="CP028901">
    <property type="protein sequence ID" value="AWB32493.1"/>
    <property type="molecule type" value="Genomic_DNA"/>
</dbReference>
<sequence>MEALGVLDEPEMVAPLAPPADVPPASADPDTARASKALDAALINCVLRADMILSELALI</sequence>
<reference evidence="2 3" key="1">
    <citation type="submission" date="2018-04" db="EMBL/GenBank/DDBJ databases">
        <title>Bordetella sp. HZ20 isolated from seawater.</title>
        <authorList>
            <person name="Sun C."/>
        </authorList>
    </citation>
    <scope>NUCLEOTIDE SEQUENCE [LARGE SCALE GENOMIC DNA]</scope>
    <source>
        <strain evidence="2 3">HZ20</strain>
    </source>
</reference>
<feature type="region of interest" description="Disordered" evidence="1">
    <location>
        <begin position="1"/>
        <end position="31"/>
    </location>
</feature>
<organism evidence="2 3">
    <name type="scientific">Orrella marina</name>
    <dbReference type="NCBI Taxonomy" id="2163011"/>
    <lineage>
        <taxon>Bacteria</taxon>
        <taxon>Pseudomonadati</taxon>
        <taxon>Pseudomonadota</taxon>
        <taxon>Betaproteobacteria</taxon>
        <taxon>Burkholderiales</taxon>
        <taxon>Alcaligenaceae</taxon>
        <taxon>Orrella</taxon>
    </lineage>
</organism>
<accession>A0A2R4XFK5</accession>
<proteinExistence type="predicted"/>
<dbReference type="AlphaFoldDB" id="A0A2R4XFK5"/>
<evidence type="ECO:0000256" key="1">
    <source>
        <dbReference type="SAM" id="MobiDB-lite"/>
    </source>
</evidence>